<keyword evidence="2" id="KW-1185">Reference proteome</keyword>
<sequence>MKLILNNDEKSSLKMNSNDVETIIQAVNNLVGENLVFSHLIIDDQTIYSDHEIYIERYINKIEVINIIAKTKRDFINETLITAEIYLKNSFHELNGLTEQFYNGPTEESWGAFKNLSEGIQWLTELIIMVDRMKERPSNWQEFVDVYHRLVGVITELADAVENQDAILIADLMNYEIKPLFEDFLHLITKTIGQEGSRPNAN</sequence>
<proteinExistence type="predicted"/>
<accession>A0ABV8WUK4</accession>
<dbReference type="RefSeq" id="WP_390252024.1">
    <property type="nucleotide sequence ID" value="NZ_JBHSDT010000004.1"/>
</dbReference>
<comment type="caution">
    <text evidence="1">The sequence shown here is derived from an EMBL/GenBank/DDBJ whole genome shotgun (WGS) entry which is preliminary data.</text>
</comment>
<name>A0ABV8WUK4_9BACI</name>
<reference evidence="2" key="1">
    <citation type="journal article" date="2019" name="Int. J. Syst. Evol. Microbiol.">
        <title>The Global Catalogue of Microorganisms (GCM) 10K type strain sequencing project: providing services to taxonomists for standard genome sequencing and annotation.</title>
        <authorList>
            <consortium name="The Broad Institute Genomics Platform"/>
            <consortium name="The Broad Institute Genome Sequencing Center for Infectious Disease"/>
            <person name="Wu L."/>
            <person name="Ma J."/>
        </authorList>
    </citation>
    <scope>NUCLEOTIDE SEQUENCE [LARGE SCALE GENOMIC DNA]</scope>
    <source>
        <strain evidence="2">CCUG 37865</strain>
    </source>
</reference>
<evidence type="ECO:0000313" key="2">
    <source>
        <dbReference type="Proteomes" id="UP001595882"/>
    </source>
</evidence>
<evidence type="ECO:0000313" key="1">
    <source>
        <dbReference type="EMBL" id="MFC4403535.1"/>
    </source>
</evidence>
<gene>
    <name evidence="1" type="ORF">ACFOY7_10630</name>
</gene>
<organism evidence="1 2">
    <name type="scientific">Gracilibacillus xinjiangensis</name>
    <dbReference type="NCBI Taxonomy" id="1193282"/>
    <lineage>
        <taxon>Bacteria</taxon>
        <taxon>Bacillati</taxon>
        <taxon>Bacillota</taxon>
        <taxon>Bacilli</taxon>
        <taxon>Bacillales</taxon>
        <taxon>Bacillaceae</taxon>
        <taxon>Gracilibacillus</taxon>
    </lineage>
</organism>
<dbReference type="EMBL" id="JBHSDT010000004">
    <property type="protein sequence ID" value="MFC4403535.1"/>
    <property type="molecule type" value="Genomic_DNA"/>
</dbReference>
<dbReference type="Proteomes" id="UP001595882">
    <property type="component" value="Unassembled WGS sequence"/>
</dbReference>
<protein>
    <submittedName>
        <fullName evidence="1">Uncharacterized protein</fullName>
    </submittedName>
</protein>